<evidence type="ECO:0000259" key="1">
    <source>
        <dbReference type="Pfam" id="PF13173"/>
    </source>
</evidence>
<comment type="caution">
    <text evidence="2">The sequence shown here is derived from an EMBL/GenBank/DDBJ whole genome shotgun (WGS) entry which is preliminary data.</text>
</comment>
<dbReference type="AlphaFoldDB" id="A0A7X3KBD6"/>
<organism evidence="2 3">
    <name type="scientific">Streptococcus danieliae</name>
    <dbReference type="NCBI Taxonomy" id="747656"/>
    <lineage>
        <taxon>Bacteria</taxon>
        <taxon>Bacillati</taxon>
        <taxon>Bacillota</taxon>
        <taxon>Bacilli</taxon>
        <taxon>Lactobacillales</taxon>
        <taxon>Streptococcaceae</taxon>
        <taxon>Streptococcus</taxon>
    </lineage>
</organism>
<dbReference type="SUPFAM" id="SSF52540">
    <property type="entry name" value="P-loop containing nucleoside triphosphate hydrolases"/>
    <property type="match status" value="1"/>
</dbReference>
<dbReference type="PANTHER" id="PTHR33295">
    <property type="entry name" value="ATPASE"/>
    <property type="match status" value="1"/>
</dbReference>
<dbReference type="PANTHER" id="PTHR33295:SF20">
    <property type="entry name" value="ATPASE"/>
    <property type="match status" value="1"/>
</dbReference>
<proteinExistence type="predicted"/>
<dbReference type="Proteomes" id="UP000461595">
    <property type="component" value="Unassembled WGS sequence"/>
</dbReference>
<gene>
    <name evidence="2" type="ORF">E5983_02525</name>
</gene>
<dbReference type="Pfam" id="PF13173">
    <property type="entry name" value="AAA_14"/>
    <property type="match status" value="1"/>
</dbReference>
<sequence length="140" mass="16698">MKWIDRPEYVDFLNRHRDRQVIKVISGVRRAGKSVLFQLFRQELIQSGVAESQILVINFEDLSYYKLREFQALYRYLEEQLETQETYYIFLDEIQHVDRFELVADSLFIKPNVDLYLTGSNARFMSSDLATNLTGRYVQL</sequence>
<dbReference type="InterPro" id="IPR041682">
    <property type="entry name" value="AAA_14"/>
</dbReference>
<accession>A0A7X3KBD6</accession>
<dbReference type="OrthoDB" id="9801684at2"/>
<evidence type="ECO:0000313" key="3">
    <source>
        <dbReference type="Proteomes" id="UP000461595"/>
    </source>
</evidence>
<evidence type="ECO:0000313" key="2">
    <source>
        <dbReference type="EMBL" id="MVX58526.1"/>
    </source>
</evidence>
<name>A0A7X3KBD6_9STRE</name>
<dbReference type="Gene3D" id="3.40.50.300">
    <property type="entry name" value="P-loop containing nucleotide triphosphate hydrolases"/>
    <property type="match status" value="1"/>
</dbReference>
<protein>
    <submittedName>
        <fullName evidence="2">AAA family ATPase</fullName>
    </submittedName>
</protein>
<reference evidence="2 3" key="1">
    <citation type="submission" date="2019-12" db="EMBL/GenBank/DDBJ databases">
        <title>Microbes associate with the intestines of laboratory mice.</title>
        <authorList>
            <person name="Navarre W."/>
            <person name="Wong E."/>
        </authorList>
    </citation>
    <scope>NUCLEOTIDE SEQUENCE [LARGE SCALE GENOMIC DNA]</scope>
    <source>
        <strain evidence="2 3">NM51_B2-22</strain>
    </source>
</reference>
<dbReference type="EMBL" id="WSRS01000013">
    <property type="protein sequence ID" value="MVX58526.1"/>
    <property type="molecule type" value="Genomic_DNA"/>
</dbReference>
<feature type="domain" description="AAA" evidence="1">
    <location>
        <begin position="22"/>
        <end position="139"/>
    </location>
</feature>
<dbReference type="InterPro" id="IPR027417">
    <property type="entry name" value="P-loop_NTPase"/>
</dbReference>